<dbReference type="Gene3D" id="3.40.630.30">
    <property type="match status" value="1"/>
</dbReference>
<dbReference type="EMBL" id="CAKLDM010000002">
    <property type="protein sequence ID" value="CAH0539959.1"/>
    <property type="molecule type" value="Genomic_DNA"/>
</dbReference>
<dbReference type="InterPro" id="IPR000182">
    <property type="entry name" value="GNAT_dom"/>
</dbReference>
<feature type="domain" description="N-acetyltransferase" evidence="3">
    <location>
        <begin position="12"/>
        <end position="148"/>
    </location>
</feature>
<dbReference type="SUPFAM" id="SSF55729">
    <property type="entry name" value="Acyl-CoA N-acyltransferases (Nat)"/>
    <property type="match status" value="1"/>
</dbReference>
<dbReference type="Proteomes" id="UP000838748">
    <property type="component" value="Unassembled WGS sequence"/>
</dbReference>
<sequence length="148" mass="17551">MSELSFVPVANTDIEEVFRVIKQGTFQQIDTTFGWDEIFQRKRFKSSYQLSWFHWVYRGSTRIGLVCFKHVNRGFHLHYIVILPEYRQKGYGKVVMSLVHSMAVNSGCDNVTLSCFKRDDVAVYFYKQLAYKIIAEEEHFYRLAREIT</sequence>
<dbReference type="RefSeq" id="WP_237361998.1">
    <property type="nucleotide sequence ID" value="NZ_CAKLDM010000002.1"/>
</dbReference>
<keyword evidence="1" id="KW-0808">Transferase</keyword>
<dbReference type="PROSITE" id="PS51186">
    <property type="entry name" value="GNAT"/>
    <property type="match status" value="1"/>
</dbReference>
<dbReference type="PANTHER" id="PTHR10545">
    <property type="entry name" value="DIAMINE N-ACETYLTRANSFERASE"/>
    <property type="match status" value="1"/>
</dbReference>
<evidence type="ECO:0000313" key="4">
    <source>
        <dbReference type="EMBL" id="CAH0539959.1"/>
    </source>
</evidence>
<dbReference type="PANTHER" id="PTHR10545:SF29">
    <property type="entry name" value="GH14572P-RELATED"/>
    <property type="match status" value="1"/>
</dbReference>
<evidence type="ECO:0000313" key="5">
    <source>
        <dbReference type="Proteomes" id="UP000838748"/>
    </source>
</evidence>
<evidence type="ECO:0000256" key="1">
    <source>
        <dbReference type="ARBA" id="ARBA00022679"/>
    </source>
</evidence>
<name>A0ABN8E3T9_9VIBR</name>
<dbReference type="InterPro" id="IPR016181">
    <property type="entry name" value="Acyl_CoA_acyltransferase"/>
</dbReference>
<gene>
    <name evidence="4" type="ORF">VMF7928_02544</name>
</gene>
<keyword evidence="2" id="KW-0012">Acyltransferase</keyword>
<accession>A0ABN8E3T9</accession>
<evidence type="ECO:0000256" key="2">
    <source>
        <dbReference type="ARBA" id="ARBA00023315"/>
    </source>
</evidence>
<keyword evidence="5" id="KW-1185">Reference proteome</keyword>
<evidence type="ECO:0000259" key="3">
    <source>
        <dbReference type="PROSITE" id="PS51186"/>
    </source>
</evidence>
<proteinExistence type="predicted"/>
<dbReference type="CDD" id="cd04301">
    <property type="entry name" value="NAT_SF"/>
    <property type="match status" value="1"/>
</dbReference>
<dbReference type="Pfam" id="PF00583">
    <property type="entry name" value="Acetyltransf_1"/>
    <property type="match status" value="1"/>
</dbReference>
<reference evidence="4" key="1">
    <citation type="submission" date="2021-11" db="EMBL/GenBank/DDBJ databases">
        <authorList>
            <person name="Rodrigo-Torres L."/>
            <person name="Arahal R. D."/>
            <person name="Lucena T."/>
        </authorList>
    </citation>
    <scope>NUCLEOTIDE SEQUENCE</scope>
    <source>
        <strain evidence="4">CECT 7928</strain>
    </source>
</reference>
<dbReference type="InterPro" id="IPR051016">
    <property type="entry name" value="Diverse_Substrate_AcTransf"/>
</dbReference>
<protein>
    <recommendedName>
        <fullName evidence="3">N-acetyltransferase domain-containing protein</fullName>
    </recommendedName>
</protein>
<organism evidence="4 5">
    <name type="scientific">Vibrio marisflavi CECT 7928</name>
    <dbReference type="NCBI Taxonomy" id="634439"/>
    <lineage>
        <taxon>Bacteria</taxon>
        <taxon>Pseudomonadati</taxon>
        <taxon>Pseudomonadota</taxon>
        <taxon>Gammaproteobacteria</taxon>
        <taxon>Vibrionales</taxon>
        <taxon>Vibrionaceae</taxon>
        <taxon>Vibrio</taxon>
    </lineage>
</organism>
<comment type="caution">
    <text evidence="4">The sequence shown here is derived from an EMBL/GenBank/DDBJ whole genome shotgun (WGS) entry which is preliminary data.</text>
</comment>